<reference evidence="2" key="1">
    <citation type="journal article" date="2021" name="Front. Microbiol.">
        <title>Comprehensive Comparative Genomics and Phenotyping of Methylobacterium Species.</title>
        <authorList>
            <person name="Alessa O."/>
            <person name="Ogura Y."/>
            <person name="Fujitani Y."/>
            <person name="Takami H."/>
            <person name="Hayashi T."/>
            <person name="Sahin N."/>
            <person name="Tani A."/>
        </authorList>
    </citation>
    <scope>NUCLEOTIDE SEQUENCE</scope>
    <source>
        <strain evidence="2">NBRC 15689</strain>
    </source>
</reference>
<gene>
    <name evidence="2" type="ORF">LKMONMHP_0917</name>
</gene>
<name>A0ABQ4T335_METOR</name>
<evidence type="ECO:0000256" key="1">
    <source>
        <dbReference type="SAM" id="Phobius"/>
    </source>
</evidence>
<dbReference type="EMBL" id="BPQV01000002">
    <property type="protein sequence ID" value="GJE26071.1"/>
    <property type="molecule type" value="Genomic_DNA"/>
</dbReference>
<evidence type="ECO:0000313" key="3">
    <source>
        <dbReference type="Proteomes" id="UP001055156"/>
    </source>
</evidence>
<reference evidence="2" key="2">
    <citation type="submission" date="2021-08" db="EMBL/GenBank/DDBJ databases">
        <authorList>
            <person name="Tani A."/>
            <person name="Ola A."/>
            <person name="Ogura Y."/>
            <person name="Katsura K."/>
            <person name="Hayashi T."/>
        </authorList>
    </citation>
    <scope>NUCLEOTIDE SEQUENCE</scope>
    <source>
        <strain evidence="2">NBRC 15689</strain>
    </source>
</reference>
<keyword evidence="1" id="KW-0812">Transmembrane</keyword>
<accession>A0ABQ4T335</accession>
<sequence length="188" mass="19877">MIVFETALPTLTSVTAQIDIFGSLGLCCGSGAGLMPRRSWILRMSALCSACFALHFLRLGALTGTAMCSISVMQSLLSAQFVRDGRRPDWLGPLFALSFLVVMALTAATWAGWPSACAGIGALLATTGRLQTRTAAMRRFFLASSTCWAGHNLLVGSPFGLTCDLLTLSGLALHRERAVPLAPQLKAA</sequence>
<dbReference type="RefSeq" id="WP_283206504.1">
    <property type="nucleotide sequence ID" value="NZ_BPQV01000002.1"/>
</dbReference>
<feature type="transmembrane region" description="Helical" evidence="1">
    <location>
        <begin position="63"/>
        <end position="82"/>
    </location>
</feature>
<dbReference type="InterPro" id="IPR019629">
    <property type="entry name" value="Uncharacterised_HI1736/YgjV"/>
</dbReference>
<proteinExistence type="predicted"/>
<feature type="transmembrane region" description="Helical" evidence="1">
    <location>
        <begin position="94"/>
        <end position="113"/>
    </location>
</feature>
<organism evidence="2 3">
    <name type="scientific">Methylobacterium organophilum</name>
    <dbReference type="NCBI Taxonomy" id="410"/>
    <lineage>
        <taxon>Bacteria</taxon>
        <taxon>Pseudomonadati</taxon>
        <taxon>Pseudomonadota</taxon>
        <taxon>Alphaproteobacteria</taxon>
        <taxon>Hyphomicrobiales</taxon>
        <taxon>Methylobacteriaceae</taxon>
        <taxon>Methylobacterium</taxon>
    </lineage>
</organism>
<keyword evidence="1" id="KW-1133">Transmembrane helix</keyword>
<evidence type="ECO:0000313" key="2">
    <source>
        <dbReference type="EMBL" id="GJE26071.1"/>
    </source>
</evidence>
<dbReference type="Pfam" id="PF10688">
    <property type="entry name" value="Imp-YgjV"/>
    <property type="match status" value="1"/>
</dbReference>
<keyword evidence="3" id="KW-1185">Reference proteome</keyword>
<keyword evidence="1" id="KW-0472">Membrane</keyword>
<dbReference type="Proteomes" id="UP001055156">
    <property type="component" value="Unassembled WGS sequence"/>
</dbReference>
<evidence type="ECO:0008006" key="4">
    <source>
        <dbReference type="Google" id="ProtNLM"/>
    </source>
</evidence>
<comment type="caution">
    <text evidence="2">The sequence shown here is derived from an EMBL/GenBank/DDBJ whole genome shotgun (WGS) entry which is preliminary data.</text>
</comment>
<protein>
    <recommendedName>
        <fullName evidence="4">YgjV family protein</fullName>
    </recommendedName>
</protein>